<dbReference type="InterPro" id="IPR050058">
    <property type="entry name" value="Ala-tRNA_ligase"/>
</dbReference>
<evidence type="ECO:0000256" key="11">
    <source>
        <dbReference type="ARBA" id="ARBA00022917"/>
    </source>
</evidence>
<keyword evidence="5 15" id="KW-0436">Ligase</keyword>
<evidence type="ECO:0000256" key="12">
    <source>
        <dbReference type="ARBA" id="ARBA00023146"/>
    </source>
</evidence>
<dbReference type="Pfam" id="PF07973">
    <property type="entry name" value="tRNA_SAD"/>
    <property type="match status" value="1"/>
</dbReference>
<comment type="caution">
    <text evidence="17">The sequence shown here is derived from an EMBL/GenBank/DDBJ whole genome shotgun (WGS) entry which is preliminary data.</text>
</comment>
<evidence type="ECO:0000256" key="5">
    <source>
        <dbReference type="ARBA" id="ARBA00022598"/>
    </source>
</evidence>
<dbReference type="PRINTS" id="PR00980">
    <property type="entry name" value="TRNASYNTHALA"/>
</dbReference>
<evidence type="ECO:0000256" key="10">
    <source>
        <dbReference type="ARBA" id="ARBA00022884"/>
    </source>
</evidence>
<comment type="cofactor">
    <cofactor evidence="15">
        <name>Zn(2+)</name>
        <dbReference type="ChEBI" id="CHEBI:29105"/>
    </cofactor>
    <text evidence="15">Binds 1 zinc ion per subunit.</text>
</comment>
<dbReference type="EC" id="6.1.1.7" evidence="2"/>
<sequence length="1056" mass="118599">MLRIPVRRFRSDISRKPYFLRSKSSSAYLRKTFIDYFIENHGHKHVKSSSVIPLCDPTVPFVNAGMNQFKGVFLGMVEPPCPRAVNSQKCVRIGGKHNDLDLVGLDGTHHTFFEMLGNWSFGDYYKKDACKMAWDLLLGPYRLKPENLLVTYFGGDVVIGLTEDRECRDIWKEIGVKEGHIKDCGAKDNFWEMGVSGPCGPCTEIHYIHPDGSLTEIWNIVFIQCNRETDGKVTGLRRHHVDTGMGLERICALLQGVPSNYDTDLFRPIITAIEKNSKNVSPYSGSYSHDATLDQYYRRLADHARMISICLADGVFPSTSVNLKQIMKKSYKICSDVFHNPNLLNTLYKYVAESLGDTYPELVKRERDAMLILDHERDSYSKLRSNLRKKWKDLLKQYPEVEAFNDVELAGFALGYKELKQGMKKHNSNTIPGELVFKLYDTHGFQEDIIERIATLNNFQIDKKGFWKLLSQHKARHKTSFKEQTPTKGALFDQAIQNIVKNGVNGTNDSPKYEYTIDNKLTLPPLKTKVLAILNENAEWVDFLDPCETRPYYIVTESTNFYTEAGGQKADTGIIKFSEHVKLIVDSVFKIRNFVIHKGFFKLHSDSRYVNNYSDVTVIIDNERRLNLMRNHSGVHLLNAGIRKVLPNSIVCQIGSSVSDVGLSLSLVVYGEKLSQKVILAAQELIRESIKCNSSVETNIIDSTQLSSEDNIMTVPGETYPETGLHVVTYSPPLVSRELCCGTHVPSTKVIGDFCITSVKAANSQNPTLYALTGDFAIEARELFCRAEKLSQVTDLADPERIQNEVENIRQQLASLCGPGVPCGEHLACQKLLDSLLKKAANRNDVALRSIAETEIYEACHEAIREGRRFVVHFLRCSYLMQPPAAALALANTRTYPQTTTDTFDIGSRHLHPSIDKSIDNIEKTIDSINILKQSIDNGVTQNDVANGELPAILMGCAGGIIVAVARVPQELVSETFTAEKWLNCILPIFQAERSPNRDGTSPLTHAQMNATKVSLITCEQMVQDALRVAIKFAQSHLTEKVGDGPTEDMQHSSDY</sequence>
<feature type="binding site" evidence="15">
    <location>
        <position position="744"/>
    </location>
    <ligand>
        <name>Zn(2+)</name>
        <dbReference type="ChEBI" id="CHEBI:29105"/>
    </ligand>
</feature>
<dbReference type="SUPFAM" id="SSF101353">
    <property type="entry name" value="Putative anticodon-binding domain of alanyl-tRNA synthetase (AlaRS)"/>
    <property type="match status" value="1"/>
</dbReference>
<dbReference type="EMBL" id="CALOZG010000086">
    <property type="protein sequence ID" value="CAH4038138.1"/>
    <property type="molecule type" value="Genomic_DNA"/>
</dbReference>
<dbReference type="InterPro" id="IPR012947">
    <property type="entry name" value="tRNA_SAD"/>
</dbReference>
<evidence type="ECO:0000256" key="9">
    <source>
        <dbReference type="ARBA" id="ARBA00022840"/>
    </source>
</evidence>
<dbReference type="GO" id="GO:0000049">
    <property type="term" value="F:tRNA binding"/>
    <property type="evidence" value="ECO:0007669"/>
    <property type="project" value="UniProtKB-KW"/>
</dbReference>
<comment type="catalytic activity">
    <reaction evidence="14 15">
        <text>tRNA(Ala) + L-alanine + ATP = L-alanyl-tRNA(Ala) + AMP + diphosphate</text>
        <dbReference type="Rhea" id="RHEA:12540"/>
        <dbReference type="Rhea" id="RHEA-COMP:9657"/>
        <dbReference type="Rhea" id="RHEA-COMP:9923"/>
        <dbReference type="ChEBI" id="CHEBI:30616"/>
        <dbReference type="ChEBI" id="CHEBI:33019"/>
        <dbReference type="ChEBI" id="CHEBI:57972"/>
        <dbReference type="ChEBI" id="CHEBI:78442"/>
        <dbReference type="ChEBI" id="CHEBI:78497"/>
        <dbReference type="ChEBI" id="CHEBI:456215"/>
        <dbReference type="EC" id="6.1.1.7"/>
    </reaction>
</comment>
<dbReference type="PROSITE" id="PS50860">
    <property type="entry name" value="AA_TRNA_LIGASE_II_ALA"/>
    <property type="match status" value="1"/>
</dbReference>
<dbReference type="InterPro" id="IPR018162">
    <property type="entry name" value="Ala-tRNA-ligase_IIc_anticod-bd"/>
</dbReference>
<keyword evidence="11 15" id="KW-0648">Protein biosynthesis</keyword>
<dbReference type="InterPro" id="IPR045864">
    <property type="entry name" value="aa-tRNA-synth_II/BPL/LPL"/>
</dbReference>
<dbReference type="InterPro" id="IPR002318">
    <property type="entry name" value="Ala-tRNA-lgiase_IIc"/>
</dbReference>
<evidence type="ECO:0000256" key="6">
    <source>
        <dbReference type="ARBA" id="ARBA00022723"/>
    </source>
</evidence>
<dbReference type="SUPFAM" id="SSF55186">
    <property type="entry name" value="ThrRS/AlaRS common domain"/>
    <property type="match status" value="1"/>
</dbReference>
<comment type="subunit">
    <text evidence="15">Monomer.</text>
</comment>
<dbReference type="GO" id="GO:0004813">
    <property type="term" value="F:alanine-tRNA ligase activity"/>
    <property type="evidence" value="ECO:0007669"/>
    <property type="project" value="UniProtKB-UniRule"/>
</dbReference>
<dbReference type="InterPro" id="IPR018163">
    <property type="entry name" value="Thr/Ala-tRNA-synth_IIc_edit"/>
</dbReference>
<dbReference type="Gene3D" id="3.30.980.10">
    <property type="entry name" value="Threonyl-trna Synthetase, Chain A, domain 2"/>
    <property type="match status" value="1"/>
</dbReference>
<dbReference type="PANTHER" id="PTHR11777">
    <property type="entry name" value="ALANYL-TRNA SYNTHETASE"/>
    <property type="match status" value="1"/>
</dbReference>
<gene>
    <name evidence="17" type="ORF">PIBRA_LOCUS13737</name>
</gene>
<proteinExistence type="inferred from homology"/>
<organism evidence="17 18">
    <name type="scientific">Pieris brassicae</name>
    <name type="common">White butterfly</name>
    <name type="synonym">Large white butterfly</name>
    <dbReference type="NCBI Taxonomy" id="7116"/>
    <lineage>
        <taxon>Eukaryota</taxon>
        <taxon>Metazoa</taxon>
        <taxon>Ecdysozoa</taxon>
        <taxon>Arthropoda</taxon>
        <taxon>Hexapoda</taxon>
        <taxon>Insecta</taxon>
        <taxon>Pterygota</taxon>
        <taxon>Neoptera</taxon>
        <taxon>Endopterygota</taxon>
        <taxon>Lepidoptera</taxon>
        <taxon>Glossata</taxon>
        <taxon>Ditrysia</taxon>
        <taxon>Papilionoidea</taxon>
        <taxon>Pieridae</taxon>
        <taxon>Pierinae</taxon>
        <taxon>Pieris</taxon>
    </lineage>
</organism>
<dbReference type="Gene3D" id="3.30.930.10">
    <property type="entry name" value="Bira Bifunctional Protein, Domain 2"/>
    <property type="match status" value="1"/>
</dbReference>
<dbReference type="FunFam" id="3.30.930.10:FF:000011">
    <property type="entry name" value="Alanine--tRNA ligase, cytoplasmic"/>
    <property type="match status" value="1"/>
</dbReference>
<dbReference type="SUPFAM" id="SSF55681">
    <property type="entry name" value="Class II aaRS and biotin synthetases"/>
    <property type="match status" value="1"/>
</dbReference>
<dbReference type="AlphaFoldDB" id="A0A9P0U2L4"/>
<evidence type="ECO:0000313" key="18">
    <source>
        <dbReference type="Proteomes" id="UP001152562"/>
    </source>
</evidence>
<protein>
    <recommendedName>
        <fullName evidence="3">Alanine--tRNA ligase</fullName>
        <ecNumber evidence="2">6.1.1.7</ecNumber>
    </recommendedName>
    <alternativeName>
        <fullName evidence="13">Alanyl-tRNA synthetase</fullName>
    </alternativeName>
</protein>
<keyword evidence="18" id="KW-1185">Reference proteome</keyword>
<dbReference type="PANTHER" id="PTHR11777:SF39">
    <property type="entry name" value="ALANINE--TRNA LIGASE, MITOCHONDRIAL"/>
    <property type="match status" value="1"/>
</dbReference>
<dbReference type="GO" id="GO:0005524">
    <property type="term" value="F:ATP binding"/>
    <property type="evidence" value="ECO:0007669"/>
    <property type="project" value="UniProtKB-UniRule"/>
</dbReference>
<comment type="function">
    <text evidence="15">Catalyzes the attachment of alanine to tRNA(Ala) in a two-step reaction: alanine is first activated by ATP to form Ala-AMP and then transferred to the acceptor end of tRNA(Ala). Also edits incorrectly charged tRNA(Ala) via its editing domain.</text>
</comment>
<dbReference type="Pfam" id="PF01411">
    <property type="entry name" value="tRNA-synt_2c"/>
    <property type="match status" value="2"/>
</dbReference>
<keyword evidence="9 15" id="KW-0067">ATP-binding</keyword>
<dbReference type="InterPro" id="IPR018164">
    <property type="entry name" value="Ala-tRNA-synth_IIc_N"/>
</dbReference>
<dbReference type="Proteomes" id="UP001152562">
    <property type="component" value="Unassembled WGS sequence"/>
</dbReference>
<evidence type="ECO:0000259" key="16">
    <source>
        <dbReference type="PROSITE" id="PS50860"/>
    </source>
</evidence>
<dbReference type="SMART" id="SM00863">
    <property type="entry name" value="tRNA_SAD"/>
    <property type="match status" value="1"/>
</dbReference>
<accession>A0A9P0U2L4</accession>
<dbReference type="Gene3D" id="2.40.30.130">
    <property type="match status" value="1"/>
</dbReference>
<evidence type="ECO:0000256" key="2">
    <source>
        <dbReference type="ARBA" id="ARBA00013168"/>
    </source>
</evidence>
<evidence type="ECO:0000313" key="17">
    <source>
        <dbReference type="EMBL" id="CAH4038138.1"/>
    </source>
</evidence>
<evidence type="ECO:0000256" key="13">
    <source>
        <dbReference type="ARBA" id="ARBA00032577"/>
    </source>
</evidence>
<comment type="domain">
    <text evidence="15">Consists of three domains; the N-terminal catalytic domain, the editing domain and the C-terminal C-Ala domain. The editing domain removes incorrectly charged amino acids, while the C-Ala domain, along with tRNA(Ala), serves as a bridge to cooperatively bring together the editing and aminoacylation centers thus stimulating deacylation of misacylated tRNAs.</text>
</comment>
<keyword evidence="6 15" id="KW-0479">Metal-binding</keyword>
<keyword evidence="10 15" id="KW-0694">RNA-binding</keyword>
<keyword evidence="12 15" id="KW-0030">Aminoacyl-tRNA synthetase</keyword>
<evidence type="ECO:0000256" key="8">
    <source>
        <dbReference type="ARBA" id="ARBA00022833"/>
    </source>
</evidence>
<dbReference type="InterPro" id="IPR009000">
    <property type="entry name" value="Transl_B-barrel_sf"/>
</dbReference>
<name>A0A9P0U2L4_PIEBR</name>
<dbReference type="HAMAP" id="MF_00036_B">
    <property type="entry name" value="Ala_tRNA_synth_B"/>
    <property type="match status" value="1"/>
</dbReference>
<evidence type="ECO:0000256" key="3">
    <source>
        <dbReference type="ARBA" id="ARBA00017959"/>
    </source>
</evidence>
<reference evidence="17" key="1">
    <citation type="submission" date="2022-05" db="EMBL/GenBank/DDBJ databases">
        <authorList>
            <person name="Okamura Y."/>
        </authorList>
    </citation>
    <scope>NUCLEOTIDE SEQUENCE</scope>
</reference>
<evidence type="ECO:0000256" key="1">
    <source>
        <dbReference type="ARBA" id="ARBA00008429"/>
    </source>
</evidence>
<keyword evidence="7 15" id="KW-0547">Nucleotide-binding</keyword>
<feature type="binding site" evidence="15">
    <location>
        <position position="636"/>
    </location>
    <ligand>
        <name>Zn(2+)</name>
        <dbReference type="ChEBI" id="CHEBI:29105"/>
    </ligand>
</feature>
<evidence type="ECO:0000256" key="15">
    <source>
        <dbReference type="HAMAP-Rule" id="MF_03133"/>
    </source>
</evidence>
<dbReference type="InterPro" id="IPR018165">
    <property type="entry name" value="Ala-tRNA-synth_IIc_core"/>
</dbReference>
<keyword evidence="4 15" id="KW-0820">tRNA-binding</keyword>
<evidence type="ECO:0000256" key="7">
    <source>
        <dbReference type="ARBA" id="ARBA00022741"/>
    </source>
</evidence>
<dbReference type="SUPFAM" id="SSF50447">
    <property type="entry name" value="Translation proteins"/>
    <property type="match status" value="1"/>
</dbReference>
<dbReference type="GO" id="GO:0002161">
    <property type="term" value="F:aminoacyl-tRNA deacylase activity"/>
    <property type="evidence" value="ECO:0007669"/>
    <property type="project" value="TreeGrafter"/>
</dbReference>
<evidence type="ECO:0000256" key="14">
    <source>
        <dbReference type="ARBA" id="ARBA00048300"/>
    </source>
</evidence>
<dbReference type="InterPro" id="IPR023033">
    <property type="entry name" value="Ala_tRNA_ligase_euk/bac"/>
</dbReference>
<dbReference type="CDD" id="cd00673">
    <property type="entry name" value="AlaRS_core"/>
    <property type="match status" value="1"/>
</dbReference>
<evidence type="ECO:0000256" key="4">
    <source>
        <dbReference type="ARBA" id="ARBA00022555"/>
    </source>
</evidence>
<dbReference type="GO" id="GO:0005739">
    <property type="term" value="C:mitochondrion"/>
    <property type="evidence" value="ECO:0007669"/>
    <property type="project" value="TreeGrafter"/>
</dbReference>
<dbReference type="GO" id="GO:0008270">
    <property type="term" value="F:zinc ion binding"/>
    <property type="evidence" value="ECO:0007669"/>
    <property type="project" value="UniProtKB-UniRule"/>
</dbReference>
<feature type="binding site" evidence="15">
    <location>
        <position position="632"/>
    </location>
    <ligand>
        <name>Zn(2+)</name>
        <dbReference type="ChEBI" id="CHEBI:29105"/>
    </ligand>
</feature>
<feature type="domain" description="Alanyl-transfer RNA synthetases family profile" evidence="16">
    <location>
        <begin position="24"/>
        <end position="783"/>
    </location>
</feature>
<comment type="similarity">
    <text evidence="1">Belongs to the class-II aminoacyl-tRNA synthetase family. Alax-L subfamily.</text>
</comment>
<dbReference type="GO" id="GO:0006419">
    <property type="term" value="P:alanyl-tRNA aminoacylation"/>
    <property type="evidence" value="ECO:0007669"/>
    <property type="project" value="InterPro"/>
</dbReference>
<keyword evidence="8 15" id="KW-0862">Zinc</keyword>
<feature type="binding site" evidence="15">
    <location>
        <position position="740"/>
    </location>
    <ligand>
        <name>Zn(2+)</name>
        <dbReference type="ChEBI" id="CHEBI:29105"/>
    </ligand>
</feature>